<keyword evidence="3 8" id="KW-0378">Hydrolase</keyword>
<evidence type="ECO:0000313" key="8">
    <source>
        <dbReference type="EMBL" id="MBC5682691.1"/>
    </source>
</evidence>
<feature type="domain" description="Bacterial alpha-L-rhamnosidase N-terminal" evidence="5">
    <location>
        <begin position="144"/>
        <end position="311"/>
    </location>
</feature>
<dbReference type="InterPro" id="IPR012341">
    <property type="entry name" value="6hp_glycosidase-like_sf"/>
</dbReference>
<name>A0ABR7G5H9_9FIRM</name>
<feature type="domain" description="Alpha-L-rhamnosidase six-hairpin glycosidase" evidence="6">
    <location>
        <begin position="429"/>
        <end position="811"/>
    </location>
</feature>
<evidence type="ECO:0000313" key="9">
    <source>
        <dbReference type="Proteomes" id="UP000631576"/>
    </source>
</evidence>
<dbReference type="Gene3D" id="2.60.40.10">
    <property type="entry name" value="Immunoglobulins"/>
    <property type="match status" value="1"/>
</dbReference>
<dbReference type="InterPro" id="IPR013783">
    <property type="entry name" value="Ig-like_fold"/>
</dbReference>
<dbReference type="InterPro" id="IPR008902">
    <property type="entry name" value="Rhamnosid_concanavalin"/>
</dbReference>
<sequence length="900" mass="101448">MLVKNLKVLHMEKPLAIDVVPYFSWMMESDIPNTMQESYQLTIKDSVGNCIYDSGVVESSRNAYIPYKGAKLQSKMRYLWTVHVLDNHGNTATATSSFETGFLSESDWSAKWVKAPGKRKKGKPGFGKQQPATLFRKQFALKDKPVKARLYATCHGAYELYLNGSRADSRLLAPEHTVYEKYLCYQTYDVTEQLTEGSNAIGMHVGDGWYLCPQSLPNMKKMDYAHAVLFQLEITYPDGSMDMIISDEDVKCSNGPVLSADLYAGEYYDANKQIKNWNCADFMDSGWISCMEANYGYESLVSQIGEPVMIVNELPVSRLTKSPKGEWILDFGQNIAGFVRMKVNAPKGTQITLEHCEILDKQGNFFNNIQGAGGVGKGVDQKEVYVCDGTSATYEPHFTYHGFRYVRVTGIEPKAEEFTACVVSTKKENLGTFKTSDERLNRLYENIRWSQCANMLSVPTDCPQREKAGWTGDMLVYSRTALLNEDCTAFFTRWLYNMECDQDEYGIIPMVVPQDGNYPSMGKLMSMMYGVKGSGTSSGWGDAAVIVPYSMYEITGNTDILRQQYYCMRRWCDYIILQAASNKPKDSTIPDDIEKYLWDTGYHYGEWLIPSQSKNGLDMKNLKNIMSMSSCYTAPIFGWNSVHTFAKIAEILSEETDDNILYLSDMKKYQDIADHMKEAIQKGVIKEDGSMPSNLMGAYVLPIYFNLVPEEHKETFAGNLVKSIENNDMCMDTGFLTTPYLLDALCKIGRIDLAYTLLWQSKKPSWLYEVDAGGTTIWENCNGYDDDGNPGNLSFNHYAFGAVADWIFRTVGGIDTKGAGFKHFRIAPKLDGKISSSSRSYRTEQGTVVCEWNITKSEKKNIFSLHTVVPCNTVATIELPDGTVHDVGSGEYRYEVEISL</sequence>
<dbReference type="EC" id="3.2.1.40" evidence="2"/>
<dbReference type="GO" id="GO:0016787">
    <property type="term" value="F:hydrolase activity"/>
    <property type="evidence" value="ECO:0007669"/>
    <property type="project" value="UniProtKB-KW"/>
</dbReference>
<evidence type="ECO:0000256" key="1">
    <source>
        <dbReference type="ARBA" id="ARBA00001445"/>
    </source>
</evidence>
<evidence type="ECO:0000259" key="5">
    <source>
        <dbReference type="Pfam" id="PF08531"/>
    </source>
</evidence>
<dbReference type="InterPro" id="IPR013737">
    <property type="entry name" value="Bac_rhamnosid_N"/>
</dbReference>
<dbReference type="SUPFAM" id="SSF48208">
    <property type="entry name" value="Six-hairpin glycosidases"/>
    <property type="match status" value="1"/>
</dbReference>
<organism evidence="8 9">
    <name type="scientific">Ruminococcus hominis</name>
    <dbReference type="NCBI Taxonomy" id="2763065"/>
    <lineage>
        <taxon>Bacteria</taxon>
        <taxon>Bacillati</taxon>
        <taxon>Bacillota</taxon>
        <taxon>Clostridia</taxon>
        <taxon>Eubacteriales</taxon>
        <taxon>Oscillospiraceae</taxon>
        <taxon>Ruminococcus</taxon>
    </lineage>
</organism>
<reference evidence="8 9" key="1">
    <citation type="submission" date="2020-08" db="EMBL/GenBank/DDBJ databases">
        <title>Genome public.</title>
        <authorList>
            <person name="Liu C."/>
            <person name="Sun Q."/>
        </authorList>
    </citation>
    <scope>NUCLEOTIDE SEQUENCE [LARGE SCALE GENOMIC DNA]</scope>
    <source>
        <strain evidence="8 9">NSJ-13</strain>
    </source>
</reference>
<feature type="domain" description="Alpha-L-rhamnosidase C-terminal" evidence="7">
    <location>
        <begin position="813"/>
        <end position="889"/>
    </location>
</feature>
<dbReference type="InterPro" id="IPR016007">
    <property type="entry name" value="Alpha_rhamnosid"/>
</dbReference>
<dbReference type="InterPro" id="IPR008928">
    <property type="entry name" value="6-hairpin_glycosidase_sf"/>
</dbReference>
<dbReference type="Proteomes" id="UP000631576">
    <property type="component" value="Unassembled WGS sequence"/>
</dbReference>
<comment type="catalytic activity">
    <reaction evidence="1">
        <text>Hydrolysis of terminal non-reducing alpha-L-rhamnose residues in alpha-L-rhamnosides.</text>
        <dbReference type="EC" id="3.2.1.40"/>
    </reaction>
</comment>
<comment type="caution">
    <text evidence="8">The sequence shown here is derived from an EMBL/GenBank/DDBJ whole genome shotgun (WGS) entry which is preliminary data.</text>
</comment>
<dbReference type="Pfam" id="PF17389">
    <property type="entry name" value="Bac_rhamnosid6H"/>
    <property type="match status" value="1"/>
</dbReference>
<dbReference type="EMBL" id="JACOPE010000001">
    <property type="protein sequence ID" value="MBC5682691.1"/>
    <property type="molecule type" value="Genomic_DNA"/>
</dbReference>
<dbReference type="Pfam" id="PF17390">
    <property type="entry name" value="Bac_rhamnosid_C"/>
    <property type="match status" value="1"/>
</dbReference>
<gene>
    <name evidence="8" type="ORF">H8S40_03740</name>
</gene>
<keyword evidence="9" id="KW-1185">Reference proteome</keyword>
<protein>
    <recommendedName>
        <fullName evidence="2">alpha-L-rhamnosidase</fullName>
        <ecNumber evidence="2">3.2.1.40</ecNumber>
    </recommendedName>
</protein>
<evidence type="ECO:0000259" key="6">
    <source>
        <dbReference type="Pfam" id="PF17389"/>
    </source>
</evidence>
<dbReference type="PANTHER" id="PTHR33307">
    <property type="entry name" value="ALPHA-RHAMNOSIDASE (EUROFUNG)"/>
    <property type="match status" value="1"/>
</dbReference>
<proteinExistence type="predicted"/>
<dbReference type="Pfam" id="PF25788">
    <property type="entry name" value="Ig_Rha78A_N"/>
    <property type="match status" value="1"/>
</dbReference>
<dbReference type="Gene3D" id="2.60.120.260">
    <property type="entry name" value="Galactose-binding domain-like"/>
    <property type="match status" value="2"/>
</dbReference>
<dbReference type="Pfam" id="PF05592">
    <property type="entry name" value="Bac_rhamnosid"/>
    <property type="match status" value="1"/>
</dbReference>
<dbReference type="InterPro" id="IPR035396">
    <property type="entry name" value="Bac_rhamnosid6H"/>
</dbReference>
<feature type="domain" description="Alpha-L-rhamnosidase concanavalin-like" evidence="4">
    <location>
        <begin position="321"/>
        <end position="423"/>
    </location>
</feature>
<dbReference type="InterPro" id="IPR035398">
    <property type="entry name" value="Bac_rhamnosid_C"/>
</dbReference>
<evidence type="ECO:0000256" key="3">
    <source>
        <dbReference type="ARBA" id="ARBA00022801"/>
    </source>
</evidence>
<evidence type="ECO:0000259" key="4">
    <source>
        <dbReference type="Pfam" id="PF05592"/>
    </source>
</evidence>
<dbReference type="Pfam" id="PF08531">
    <property type="entry name" value="Bac_rhamnosid_N"/>
    <property type="match status" value="1"/>
</dbReference>
<dbReference type="PIRSF" id="PIRSF010631">
    <property type="entry name" value="A-rhamnsds"/>
    <property type="match status" value="1"/>
</dbReference>
<dbReference type="Gene3D" id="2.60.420.10">
    <property type="entry name" value="Maltose phosphorylase, domain 3"/>
    <property type="match status" value="1"/>
</dbReference>
<dbReference type="PANTHER" id="PTHR33307:SF6">
    <property type="entry name" value="ALPHA-RHAMNOSIDASE (EUROFUNG)-RELATED"/>
    <property type="match status" value="1"/>
</dbReference>
<evidence type="ECO:0000259" key="7">
    <source>
        <dbReference type="Pfam" id="PF17390"/>
    </source>
</evidence>
<dbReference type="RefSeq" id="WP_186864589.1">
    <property type="nucleotide sequence ID" value="NZ_JACOPE010000001.1"/>
</dbReference>
<dbReference type="Gene3D" id="1.50.10.10">
    <property type="match status" value="1"/>
</dbReference>
<accession>A0ABR7G5H9</accession>
<evidence type="ECO:0000256" key="2">
    <source>
        <dbReference type="ARBA" id="ARBA00012652"/>
    </source>
</evidence>